<evidence type="ECO:0000313" key="1">
    <source>
        <dbReference type="Ensembl" id="ENSPNAP00000012331.2"/>
    </source>
</evidence>
<dbReference type="PANTHER" id="PTHR16155:SF20">
    <property type="entry name" value="STERILE ALPHA MOTIF DOMAIN-CONTAINING PROTEIN 9-LIKE"/>
    <property type="match status" value="1"/>
</dbReference>
<reference evidence="1" key="3">
    <citation type="submission" date="2025-09" db="UniProtKB">
        <authorList>
            <consortium name="Ensembl"/>
        </authorList>
    </citation>
    <scope>IDENTIFICATION</scope>
</reference>
<dbReference type="STRING" id="42514.ENSPNAP00000031006"/>
<dbReference type="GO" id="GO:0005737">
    <property type="term" value="C:cytoplasm"/>
    <property type="evidence" value="ECO:0007669"/>
    <property type="project" value="TreeGrafter"/>
</dbReference>
<proteinExistence type="predicted"/>
<dbReference type="PANTHER" id="PTHR16155">
    <property type="entry name" value="DED DOMAIN-CONTAINING PROTEIN"/>
    <property type="match status" value="1"/>
</dbReference>
<reference evidence="1 2" key="1">
    <citation type="submission" date="2020-10" db="EMBL/GenBank/DDBJ databases">
        <title>Pygocentrus nattereri (red-bellied piranha) genome, fPygNat1, primary haplotype.</title>
        <authorList>
            <person name="Myers G."/>
            <person name="Meyer A."/>
            <person name="Karagic N."/>
            <person name="Pippel M."/>
            <person name="Winkler S."/>
            <person name="Tracey A."/>
            <person name="Wood J."/>
            <person name="Formenti G."/>
            <person name="Howe K."/>
            <person name="Fedrigo O."/>
            <person name="Jarvis E.D."/>
        </authorList>
    </citation>
    <scope>NUCLEOTIDE SEQUENCE [LARGE SCALE GENOMIC DNA]</scope>
</reference>
<dbReference type="InterPro" id="IPR013761">
    <property type="entry name" value="SAM/pointed_sf"/>
</dbReference>
<name>A0A3B4CNF1_PYGNA</name>
<dbReference type="Gene3D" id="1.10.150.50">
    <property type="entry name" value="Transcription Factor, Ets-1"/>
    <property type="match status" value="1"/>
</dbReference>
<accession>A0A3B4CNF1</accession>
<dbReference type="Ensembl" id="ENSPNAT00000019567.2">
    <property type="protein sequence ID" value="ENSPNAP00000012331.2"/>
    <property type="gene ID" value="ENSPNAG00000018066.2"/>
</dbReference>
<evidence type="ECO:0008006" key="3">
    <source>
        <dbReference type="Google" id="ProtNLM"/>
    </source>
</evidence>
<dbReference type="SUPFAM" id="SSF47769">
    <property type="entry name" value="SAM/Pointed domain"/>
    <property type="match status" value="1"/>
</dbReference>
<dbReference type="Proteomes" id="UP001501920">
    <property type="component" value="Chromosome 6"/>
</dbReference>
<dbReference type="GeneTree" id="ENSGT00390000013973"/>
<evidence type="ECO:0000313" key="2">
    <source>
        <dbReference type="Proteomes" id="UP001501920"/>
    </source>
</evidence>
<organism evidence="1 2">
    <name type="scientific">Pygocentrus nattereri</name>
    <name type="common">Red-bellied piranha</name>
    <dbReference type="NCBI Taxonomy" id="42514"/>
    <lineage>
        <taxon>Eukaryota</taxon>
        <taxon>Metazoa</taxon>
        <taxon>Chordata</taxon>
        <taxon>Craniata</taxon>
        <taxon>Vertebrata</taxon>
        <taxon>Euteleostomi</taxon>
        <taxon>Actinopterygii</taxon>
        <taxon>Neopterygii</taxon>
        <taxon>Teleostei</taxon>
        <taxon>Ostariophysi</taxon>
        <taxon>Characiformes</taxon>
        <taxon>Characoidei</taxon>
        <taxon>Pygocentrus</taxon>
    </lineage>
</organism>
<protein>
    <recommendedName>
        <fullName evidence="3">SAM domain-containing protein</fullName>
    </recommendedName>
</protein>
<keyword evidence="2" id="KW-1185">Reference proteome</keyword>
<sequence length="1539" mass="176734">MANILEDNGSEVAHSTELPAEIKDWDKNHVRDWILKFSDVDDEYANILFDQEITGSSLLLLEKAELIDLNIKLGPAKLIIHRRDELIKLKAQQSVSHGNQSSKSCKPYPFSQYHAAYRYQENSILDVIETGALNLIEPCHEYKAFINFQNVTTEEKLKKFTEEVIRFAAACMNSRTNGTIHFGVGDRPDYPHGQILGTKIEDKETYSQKLADVIEGRFEYKHINVVKKCIKPPRFVEVLEADMTVSGKCVIEVDIEPTSLLCEDSFFHVYSVDTRKSKKQSKTRDLKTDEKDSAKLFYIRDNSSSRNLLVQASSTKSLKEYYKYVDNIVRLSQLRKEAEEKHLTVAKNSVQGSRLCEMITGGSHSLDKSHFERYVLVTNKSHPVQKEYLAFLLDMNLTAVLDFDPESAETGLNKLFDEKRNINVHLPVQYKITEPVEEIASKLKLTRTTSWVSCNGGIEDEKPSDVDNWLLEKGSSIRDVVSFFCRKDVLPHKKFLVMFLLLSDVTDKHDPMLETFSMFVQELKGTEQILCICGSERLYIHWKELIEARYGINISRRCIYELSFAEINGTLLSLWSENRKSSRFLPGGCGKVLLPRKVEGRLDALSILSVNQCEGGNEDKKQLEESFYKGGKVSWWNFYFSEQSGSMPFIKRDKFDYIINTIIPDVCSLTQACVRFNILHLPGCGGTTLAMHVLWTLKEKFRCAVLKGKAADYDDVARQVVTLLTHETTDQQTWLPVLLMLDNFDEFDAVNDLQQLIEKECQRANALSKSPQVILLNCMREESLLQTEATGDTVFIGNRLSETEQKLFEKKLEEIEKTYKNAETFYGFMILKKDFSPEYIQGVVKNTLKSFHFEQKYARLFAVLVLLDCYCKSATLSVSVCEEFLGLATRPDSKSYKAEDGFGKFSTLLTRCTEESSVVFEAVRVIHSSMAKHCLEELTTTFNVSKAQITDFLLTTDLFYDCIQGKEKLMQDVHSMLVKRNYSAESLPAECQFSPLIQAITKETPGFEEHILLNAAKRFKKDAVIFQLLSRYYYLRKKDFREAKDWVKKARDLQRHSSYICDTSAQIIKHELKDAISNDKDDPIKPEKMKEYLKMAVSAIEAFRETQEIARKEAIVHYKGKKDFISYNTAGHLGELQIAVIVTDILERIPVFSLDELKCNILTQVLSRDMNIKDVAEKDPKRQRHTSYYHFLQGFEELLYNLKDNMKKQFDLLDSYYVNLGSFYFQKDNRELRTRQEVFKCFQQYAKLFCKSDSKEPVRNKMVTKMLKIQKTHQYLEKNNADSYSGLLARLSNEASVANIEQIVERYTFLFGHARPQHDGHFKDTVNIIYAHIVLSRVSPGSQKLWAYTKLLQVLIDTLKHPTPLSESLPLYFISVVMLWPETTDMFSGGNLNDRFDKLGSYISQMRNSFSKEMKPICIGKRAVVHFYLGKKTGYKRLITQKDMDECVGSEQSMATHLQNGMIWKNEKVSNILHRVSGRICDSAILVDTPNENGKVKVYPMFKSQLKGKLGDRVSFFVGFTMNGPVALGIDSVTRSKSR</sequence>
<dbReference type="Gene3D" id="3.30.950.30">
    <property type="entry name" value="Schlafen, AAA domain"/>
    <property type="match status" value="1"/>
</dbReference>
<dbReference type="InterPro" id="IPR038461">
    <property type="entry name" value="Schlafen_AlbA_2_dom_sf"/>
</dbReference>
<gene>
    <name evidence="1" type="primary">SAMD9</name>
</gene>
<reference evidence="1" key="2">
    <citation type="submission" date="2025-08" db="UniProtKB">
        <authorList>
            <consortium name="Ensembl"/>
        </authorList>
    </citation>
    <scope>IDENTIFICATION</scope>
</reference>